<evidence type="ECO:0000313" key="4">
    <source>
        <dbReference type="Proteomes" id="UP000176191"/>
    </source>
</evidence>
<dbReference type="GO" id="GO:0006508">
    <property type="term" value="P:proteolysis"/>
    <property type="evidence" value="ECO:0007669"/>
    <property type="project" value="InterPro"/>
</dbReference>
<dbReference type="Gene3D" id="3.40.50.1820">
    <property type="entry name" value="alpha/beta hydrolase"/>
    <property type="match status" value="1"/>
</dbReference>
<dbReference type="InterPro" id="IPR050261">
    <property type="entry name" value="FrsA_esterase"/>
</dbReference>
<feature type="domain" description="Serine aminopeptidase S33" evidence="2">
    <location>
        <begin position="30"/>
        <end position="174"/>
    </location>
</feature>
<dbReference type="SUPFAM" id="SSF53474">
    <property type="entry name" value="alpha/beta-Hydrolases"/>
    <property type="match status" value="1"/>
</dbReference>
<dbReference type="InterPro" id="IPR002471">
    <property type="entry name" value="Pept_S9_AS"/>
</dbReference>
<reference evidence="3 4" key="1">
    <citation type="journal article" date="2016" name="Nat. Commun.">
        <title>Thousands of microbial genomes shed light on interconnected biogeochemical processes in an aquifer system.</title>
        <authorList>
            <person name="Anantharaman K."/>
            <person name="Brown C.T."/>
            <person name="Hug L.A."/>
            <person name="Sharon I."/>
            <person name="Castelle C.J."/>
            <person name="Probst A.J."/>
            <person name="Thomas B.C."/>
            <person name="Singh A."/>
            <person name="Wilkins M.J."/>
            <person name="Karaoz U."/>
            <person name="Brodie E.L."/>
            <person name="Williams K.H."/>
            <person name="Hubbard S.S."/>
            <person name="Banfield J.F."/>
        </authorList>
    </citation>
    <scope>NUCLEOTIDE SEQUENCE [LARGE SCALE GENOMIC DNA]</scope>
</reference>
<dbReference type="Proteomes" id="UP000176191">
    <property type="component" value="Unassembled WGS sequence"/>
</dbReference>
<dbReference type="PANTHER" id="PTHR22946:SF5">
    <property type="entry name" value="PEPTIDASE S9 PROLYL OLIGOPEPTIDASE CATALYTIC DOMAIN-CONTAINING PROTEIN"/>
    <property type="match status" value="1"/>
</dbReference>
<keyword evidence="1" id="KW-0378">Hydrolase</keyword>
<dbReference type="InterPro" id="IPR022742">
    <property type="entry name" value="Hydrolase_4"/>
</dbReference>
<dbReference type="GO" id="GO:0004252">
    <property type="term" value="F:serine-type endopeptidase activity"/>
    <property type="evidence" value="ECO:0007669"/>
    <property type="project" value="InterPro"/>
</dbReference>
<evidence type="ECO:0000259" key="2">
    <source>
        <dbReference type="Pfam" id="PF12146"/>
    </source>
</evidence>
<organism evidence="3 4">
    <name type="scientific">Candidatus Collierbacteria bacterium RIFOXYA2_FULL_46_10</name>
    <dbReference type="NCBI Taxonomy" id="1817726"/>
    <lineage>
        <taxon>Bacteria</taxon>
        <taxon>Candidatus Collieribacteriota</taxon>
    </lineage>
</organism>
<dbReference type="AlphaFoldDB" id="A0A1F5F6B5"/>
<protein>
    <recommendedName>
        <fullName evidence="2">Serine aminopeptidase S33 domain-containing protein</fullName>
    </recommendedName>
</protein>
<sequence length="241" mass="26916">MQTTNVNIPLSNGSTLKGLVLQNPTFSGKRPVILVIHGWTSAMARYPVRIEPVVEAGHIAVLYDMRGHGETGGDLSLFSRQDHLDDCLAAYDFMVNLPNADTSDISVFGSSYGGYMGTLVAQARKVDKILLKAPALYPDEGWNEPKLSQEQSEVTSYRLSHHTKENNKALKAISEFQGKILFMACELDQEVPKQVMDDYREAISIKYDYELLKGADHACKLPGTEKLMIDTIDNWYKTNLK</sequence>
<gene>
    <name evidence="3" type="ORF">A2228_01410</name>
</gene>
<evidence type="ECO:0000256" key="1">
    <source>
        <dbReference type="ARBA" id="ARBA00022801"/>
    </source>
</evidence>
<comment type="caution">
    <text evidence="3">The sequence shown here is derived from an EMBL/GenBank/DDBJ whole genome shotgun (WGS) entry which is preliminary data.</text>
</comment>
<accession>A0A1F5F6B5</accession>
<evidence type="ECO:0000313" key="3">
    <source>
        <dbReference type="EMBL" id="OGD75126.1"/>
    </source>
</evidence>
<dbReference type="EMBL" id="MFAK01000015">
    <property type="protein sequence ID" value="OGD75126.1"/>
    <property type="molecule type" value="Genomic_DNA"/>
</dbReference>
<name>A0A1F5F6B5_9BACT</name>
<proteinExistence type="predicted"/>
<dbReference type="Pfam" id="PF12146">
    <property type="entry name" value="Hydrolase_4"/>
    <property type="match status" value="1"/>
</dbReference>
<dbReference type="PROSITE" id="PS00708">
    <property type="entry name" value="PRO_ENDOPEP_SER"/>
    <property type="match status" value="1"/>
</dbReference>
<dbReference type="PANTHER" id="PTHR22946">
    <property type="entry name" value="DIENELACTONE HYDROLASE DOMAIN-CONTAINING PROTEIN-RELATED"/>
    <property type="match status" value="1"/>
</dbReference>
<dbReference type="InterPro" id="IPR029058">
    <property type="entry name" value="AB_hydrolase_fold"/>
</dbReference>